<reference evidence="2 3" key="1">
    <citation type="journal article" date="2019" name="J. Ind. Microbiol. Biotechnol.">
        <title>Paenibacillus amylolyticus 27C64 has a diverse set of carbohydrate-active enzymes and complete pectin deconstruction system.</title>
        <authorList>
            <person name="Keggi C."/>
            <person name="Doran-Peterson J."/>
        </authorList>
    </citation>
    <scope>NUCLEOTIDE SEQUENCE [LARGE SCALE GENOMIC DNA]</scope>
    <source>
        <strain evidence="2 3">27C64</strain>
    </source>
</reference>
<sequence>MVMAREGEHMLITSKKITLAVCSLLLMLLLSGCGEPQEPAANQVNRLVQSGQEIEKSLKALTRYEAEDMELYKTILSKGKKKNSNIEALLDQAEADIKERRALLEQTGKVMQDTGKKIEALRSSLKELTIEKEETLAHAGKVLDQYEARAKTFELFVVSYEHSLNAEEQLYGLMRANVKPNLVKIKRAIRTRNEEYAKLAEVRKQFNLQTQAFNAANAQLVKLDQAG</sequence>
<dbReference type="InterPro" id="IPR036785">
    <property type="entry name" value="YkyA-like_sf"/>
</dbReference>
<evidence type="ECO:0000313" key="2">
    <source>
        <dbReference type="EMBL" id="KAA8782803.1"/>
    </source>
</evidence>
<keyword evidence="1" id="KW-0175">Coiled coil</keyword>
<dbReference type="Gene3D" id="1.20.120.570">
    <property type="entry name" value="YkyA-like"/>
    <property type="match status" value="1"/>
</dbReference>
<dbReference type="EMBL" id="RIAS01000001">
    <property type="protein sequence ID" value="KAA8782803.1"/>
    <property type="molecule type" value="Genomic_DNA"/>
</dbReference>
<dbReference type="SUPFAM" id="SSF140423">
    <property type="entry name" value="MW0975(SA0943)-like"/>
    <property type="match status" value="1"/>
</dbReference>
<protein>
    <recommendedName>
        <fullName evidence="4">Cell-wall binding lipoprotein</fullName>
    </recommendedName>
</protein>
<proteinExistence type="predicted"/>
<evidence type="ECO:0000313" key="3">
    <source>
        <dbReference type="Proteomes" id="UP000323664"/>
    </source>
</evidence>
<name>A0A5M9WMM9_PAEAM</name>
<dbReference type="PROSITE" id="PS51257">
    <property type="entry name" value="PROKAR_LIPOPROTEIN"/>
    <property type="match status" value="1"/>
</dbReference>
<evidence type="ECO:0008006" key="4">
    <source>
        <dbReference type="Google" id="ProtNLM"/>
    </source>
</evidence>
<comment type="caution">
    <text evidence="2">The sequence shown here is derived from an EMBL/GenBank/DDBJ whole genome shotgun (WGS) entry which is preliminary data.</text>
</comment>
<dbReference type="InterPro" id="IPR019454">
    <property type="entry name" value="Lipoprot_YkyA-like"/>
</dbReference>
<dbReference type="Proteomes" id="UP000323664">
    <property type="component" value="Unassembled WGS sequence"/>
</dbReference>
<accession>A0A5M9WMM9</accession>
<organism evidence="2 3">
    <name type="scientific">Paenibacillus amylolyticus</name>
    <dbReference type="NCBI Taxonomy" id="1451"/>
    <lineage>
        <taxon>Bacteria</taxon>
        <taxon>Bacillati</taxon>
        <taxon>Bacillota</taxon>
        <taxon>Bacilli</taxon>
        <taxon>Bacillales</taxon>
        <taxon>Paenibacillaceae</taxon>
        <taxon>Paenibacillus</taxon>
    </lineage>
</organism>
<dbReference type="AlphaFoldDB" id="A0A5M9WMM9"/>
<dbReference type="Pfam" id="PF10368">
    <property type="entry name" value="YkyA"/>
    <property type="match status" value="1"/>
</dbReference>
<evidence type="ECO:0000256" key="1">
    <source>
        <dbReference type="SAM" id="Coils"/>
    </source>
</evidence>
<gene>
    <name evidence="2" type="ORF">EC604_02950</name>
</gene>
<feature type="coiled-coil region" evidence="1">
    <location>
        <begin position="76"/>
        <end position="138"/>
    </location>
</feature>